<dbReference type="EMBL" id="WWNR01000004">
    <property type="protein sequence ID" value="MZQ89165.1"/>
    <property type="molecule type" value="Genomic_DNA"/>
</dbReference>
<dbReference type="RefSeq" id="WP_161345457.1">
    <property type="nucleotide sequence ID" value="NZ_BMGW01000004.1"/>
</dbReference>
<dbReference type="GO" id="GO:0005886">
    <property type="term" value="C:plasma membrane"/>
    <property type="evidence" value="ECO:0007669"/>
    <property type="project" value="TreeGrafter"/>
</dbReference>
<evidence type="ECO:0000313" key="7">
    <source>
        <dbReference type="Proteomes" id="UP000477083"/>
    </source>
</evidence>
<protein>
    <recommendedName>
        <fullName evidence="1">diguanylate cyclase</fullName>
        <ecNumber evidence="1">2.7.7.65</ecNumber>
    </recommendedName>
</protein>
<dbReference type="Gene3D" id="6.10.340.10">
    <property type="match status" value="1"/>
</dbReference>
<keyword evidence="7" id="KW-1185">Reference proteome</keyword>
<keyword evidence="3" id="KW-0472">Membrane</keyword>
<dbReference type="OrthoDB" id="9812260at2"/>
<name>A0A6L8VFS4_9RHOB</name>
<dbReference type="Gene3D" id="3.30.70.270">
    <property type="match status" value="1"/>
</dbReference>
<dbReference type="SMART" id="SM00267">
    <property type="entry name" value="GGDEF"/>
    <property type="match status" value="1"/>
</dbReference>
<evidence type="ECO:0000256" key="2">
    <source>
        <dbReference type="ARBA" id="ARBA00034247"/>
    </source>
</evidence>
<dbReference type="CDD" id="cd06225">
    <property type="entry name" value="HAMP"/>
    <property type="match status" value="1"/>
</dbReference>
<dbReference type="Pfam" id="PF00990">
    <property type="entry name" value="GGDEF"/>
    <property type="match status" value="1"/>
</dbReference>
<dbReference type="GO" id="GO:0052621">
    <property type="term" value="F:diguanylate cyclase activity"/>
    <property type="evidence" value="ECO:0007669"/>
    <property type="project" value="UniProtKB-EC"/>
</dbReference>
<feature type="domain" description="GGDEF" evidence="5">
    <location>
        <begin position="302"/>
        <end position="433"/>
    </location>
</feature>
<gene>
    <name evidence="6" type="ORF">GS660_08640</name>
</gene>
<sequence length="433" mass="46393">MSRPMQFFRRQSLRSWIALAMVCALLPLLASAVAGYAVYHQTIVQPFRDVLARQHDLLISLERIQGDYWTISEALNAYVLTGDVAQRETFDAAADRIGAQFARLEAAASVSNAGQVQAARQEWDRAFADAGAVLARPRGSVAPNVADLQQVLAVERELPVAARRLEAVLDRMRAESEASHAAALLAFRRLELGALGAILMSLGMMGLGAFIVNRAIVLSADELVAGARRFASGRHDTPVQITVPPELAAVAEAFNTMTRTIQEQREQLAEHARRDGLTALLNRREFDAALGARLGALTAGGPGFALLMGDVDHFKRINDTYGHVEGDRVLRRVAEVLASEARADDLVFRYGGEEFALILNDAGPEAAAAVAERLRLAIAAVFEAEGTGTAVTLSFGMAFCAAPAAPEALIRVADGALYEAKAGGRNRVVVRGG</sequence>
<evidence type="ECO:0000256" key="3">
    <source>
        <dbReference type="SAM" id="Phobius"/>
    </source>
</evidence>
<dbReference type="CDD" id="cd01949">
    <property type="entry name" value="GGDEF"/>
    <property type="match status" value="1"/>
</dbReference>
<feature type="domain" description="HAMP" evidence="4">
    <location>
        <begin position="214"/>
        <end position="266"/>
    </location>
</feature>
<dbReference type="SMART" id="SM00304">
    <property type="entry name" value="HAMP"/>
    <property type="match status" value="1"/>
</dbReference>
<dbReference type="GO" id="GO:1902201">
    <property type="term" value="P:negative regulation of bacterial-type flagellum-dependent cell motility"/>
    <property type="evidence" value="ECO:0007669"/>
    <property type="project" value="TreeGrafter"/>
</dbReference>
<evidence type="ECO:0000313" key="6">
    <source>
        <dbReference type="EMBL" id="MZQ89165.1"/>
    </source>
</evidence>
<feature type="transmembrane region" description="Helical" evidence="3">
    <location>
        <begin position="192"/>
        <end position="212"/>
    </location>
</feature>
<comment type="catalytic activity">
    <reaction evidence="2">
        <text>2 GTP = 3',3'-c-di-GMP + 2 diphosphate</text>
        <dbReference type="Rhea" id="RHEA:24898"/>
        <dbReference type="ChEBI" id="CHEBI:33019"/>
        <dbReference type="ChEBI" id="CHEBI:37565"/>
        <dbReference type="ChEBI" id="CHEBI:58805"/>
        <dbReference type="EC" id="2.7.7.65"/>
    </reaction>
</comment>
<dbReference type="Pfam" id="PF00672">
    <property type="entry name" value="HAMP"/>
    <property type="match status" value="1"/>
</dbReference>
<accession>A0A6L8VFS4</accession>
<evidence type="ECO:0000259" key="4">
    <source>
        <dbReference type="PROSITE" id="PS50885"/>
    </source>
</evidence>
<dbReference type="InterPro" id="IPR003660">
    <property type="entry name" value="HAMP_dom"/>
</dbReference>
<dbReference type="PANTHER" id="PTHR45138">
    <property type="entry name" value="REGULATORY COMPONENTS OF SENSORY TRANSDUCTION SYSTEM"/>
    <property type="match status" value="1"/>
</dbReference>
<dbReference type="PROSITE" id="PS50887">
    <property type="entry name" value="GGDEF"/>
    <property type="match status" value="1"/>
</dbReference>
<dbReference type="GO" id="GO:0043709">
    <property type="term" value="P:cell adhesion involved in single-species biofilm formation"/>
    <property type="evidence" value="ECO:0007669"/>
    <property type="project" value="TreeGrafter"/>
</dbReference>
<dbReference type="GO" id="GO:0007165">
    <property type="term" value="P:signal transduction"/>
    <property type="evidence" value="ECO:0007669"/>
    <property type="project" value="InterPro"/>
</dbReference>
<dbReference type="InterPro" id="IPR029787">
    <property type="entry name" value="Nucleotide_cyclase"/>
</dbReference>
<keyword evidence="3" id="KW-0812">Transmembrane</keyword>
<dbReference type="Proteomes" id="UP000477083">
    <property type="component" value="Unassembled WGS sequence"/>
</dbReference>
<keyword evidence="3" id="KW-1133">Transmembrane helix</keyword>
<dbReference type="PANTHER" id="PTHR45138:SF9">
    <property type="entry name" value="DIGUANYLATE CYCLASE DGCM-RELATED"/>
    <property type="match status" value="1"/>
</dbReference>
<reference evidence="6 7" key="1">
    <citation type="submission" date="2020-01" db="EMBL/GenBank/DDBJ databases">
        <title>Frigidibacter albus SP32T (=CGMCC 1.13995T).</title>
        <authorList>
            <person name="Liao X."/>
        </authorList>
    </citation>
    <scope>NUCLEOTIDE SEQUENCE [LARGE SCALE GENOMIC DNA]</scope>
    <source>
        <strain evidence="6 7">SP32</strain>
    </source>
</reference>
<proteinExistence type="predicted"/>
<dbReference type="PROSITE" id="PS50885">
    <property type="entry name" value="HAMP"/>
    <property type="match status" value="1"/>
</dbReference>
<dbReference type="SUPFAM" id="SSF55073">
    <property type="entry name" value="Nucleotide cyclase"/>
    <property type="match status" value="1"/>
</dbReference>
<dbReference type="InterPro" id="IPR000160">
    <property type="entry name" value="GGDEF_dom"/>
</dbReference>
<dbReference type="NCBIfam" id="TIGR00254">
    <property type="entry name" value="GGDEF"/>
    <property type="match status" value="1"/>
</dbReference>
<evidence type="ECO:0000256" key="1">
    <source>
        <dbReference type="ARBA" id="ARBA00012528"/>
    </source>
</evidence>
<dbReference type="InterPro" id="IPR050469">
    <property type="entry name" value="Diguanylate_Cyclase"/>
</dbReference>
<evidence type="ECO:0000259" key="5">
    <source>
        <dbReference type="PROSITE" id="PS50887"/>
    </source>
</evidence>
<dbReference type="FunFam" id="3.30.70.270:FF:000001">
    <property type="entry name" value="Diguanylate cyclase domain protein"/>
    <property type="match status" value="1"/>
</dbReference>
<organism evidence="6 7">
    <name type="scientific">Frigidibacter albus</name>
    <dbReference type="NCBI Taxonomy" id="1465486"/>
    <lineage>
        <taxon>Bacteria</taxon>
        <taxon>Pseudomonadati</taxon>
        <taxon>Pseudomonadota</taxon>
        <taxon>Alphaproteobacteria</taxon>
        <taxon>Rhodobacterales</taxon>
        <taxon>Paracoccaceae</taxon>
        <taxon>Frigidibacter</taxon>
    </lineage>
</organism>
<comment type="caution">
    <text evidence="6">The sequence shown here is derived from an EMBL/GenBank/DDBJ whole genome shotgun (WGS) entry which is preliminary data.</text>
</comment>
<dbReference type="EC" id="2.7.7.65" evidence="1"/>
<dbReference type="AlphaFoldDB" id="A0A6L8VFS4"/>
<dbReference type="InterPro" id="IPR043128">
    <property type="entry name" value="Rev_trsase/Diguanyl_cyclase"/>
</dbReference>